<proteinExistence type="predicted"/>
<keyword evidence="2" id="KW-1185">Reference proteome</keyword>
<evidence type="ECO:0000313" key="1">
    <source>
        <dbReference type="EMBL" id="CUW99332.1"/>
    </source>
</evidence>
<dbReference type="RefSeq" id="WP_080823274.1">
    <property type="nucleotide sequence ID" value="NZ_LT009719.1"/>
</dbReference>
<dbReference type="InterPro" id="IPR053738">
    <property type="entry name" value="Lambda_capsid_assembly"/>
</dbReference>
<evidence type="ECO:0000313" key="2">
    <source>
        <dbReference type="Proteomes" id="UP000191933"/>
    </source>
</evidence>
<organism evidence="1 2">
    <name type="scientific">Agrobacterium genomosp. 2 str. CFBP 5494</name>
    <dbReference type="NCBI Taxonomy" id="1183436"/>
    <lineage>
        <taxon>Bacteria</taxon>
        <taxon>Pseudomonadati</taxon>
        <taxon>Pseudomonadota</taxon>
        <taxon>Alphaproteobacteria</taxon>
        <taxon>Hyphomicrobiales</taxon>
        <taxon>Rhizobiaceae</taxon>
        <taxon>Rhizobium/Agrobacterium group</taxon>
        <taxon>Agrobacterium</taxon>
        <taxon>Agrobacterium tumefaciens complex</taxon>
    </lineage>
</organism>
<dbReference type="Proteomes" id="UP000191933">
    <property type="component" value="Unassembled WGS sequence"/>
</dbReference>
<sequence length="325" mass="35719">MNTTNRPFPVSPTLTAISIGYRNPAATLIYDRVLPEVDVLGDTFKWTEFPLGEAFTVPELEVGRTGQPGRIEFTGEERDSSVRNYGLDDPIPYSDIKEAEKARREKRSTIDPEALATEGLTNLVQLGREVRAAAVVQNPDNYDAARRLVLAGNQQFSDFANSDPYAVIDEGMDKTLVYRPNTIVMGQPAWSKVKRHPKLIKAVKGGLTEDGAITKQQFAELFEIDVKNLLIGVAQVNLSRKGQQVNLSRVWGKSISLLYIDPTKKQADGSVITWGFTAANGKRIAGSIEDKDIGLEGGKRVRVGEKVRELVCAKSVGYLIQNAVA</sequence>
<gene>
    <name evidence="1" type="ORF">AGR2A_Lc70080</name>
</gene>
<dbReference type="Gene3D" id="3.90.1690.10">
    <property type="entry name" value="phage-related protein like domain"/>
    <property type="match status" value="1"/>
</dbReference>
<name>A0A9W5F2F9_9HYPH</name>
<evidence type="ECO:0008006" key="3">
    <source>
        <dbReference type="Google" id="ProtNLM"/>
    </source>
</evidence>
<dbReference type="AlphaFoldDB" id="A0A9W5F2F9"/>
<protein>
    <recommendedName>
        <fullName evidence="3">Capsid protein</fullName>
    </recommendedName>
</protein>
<reference evidence="1 2" key="1">
    <citation type="submission" date="2016-01" db="EMBL/GenBank/DDBJ databases">
        <authorList>
            <person name="Regsiter A."/>
            <person name="william w."/>
        </authorList>
    </citation>
    <scope>NUCLEOTIDE SEQUENCE [LARGE SCALE GENOMIC DNA]</scope>
    <source>
        <strain evidence="1 2">CFBP 5494</strain>
    </source>
</reference>
<comment type="caution">
    <text evidence="1">The sequence shown here is derived from an EMBL/GenBank/DDBJ whole genome shotgun (WGS) entry which is preliminary data.</text>
</comment>
<accession>A0A9W5F2F9</accession>
<dbReference type="EMBL" id="FBVY01000036">
    <property type="protein sequence ID" value="CUW99332.1"/>
    <property type="molecule type" value="Genomic_DNA"/>
</dbReference>